<gene>
    <name evidence="1" type="ORF">CK203_050234</name>
</gene>
<dbReference type="AlphaFoldDB" id="A0A438GZ86"/>
<evidence type="ECO:0000313" key="2">
    <source>
        <dbReference type="Proteomes" id="UP000288805"/>
    </source>
</evidence>
<protein>
    <submittedName>
        <fullName evidence="1">Uncharacterized protein</fullName>
    </submittedName>
</protein>
<accession>A0A438GZ86</accession>
<sequence>MRQQPELQNSYDLLKRYHLEHLMTPHEFFYPRVALDFYQSMILVASGVLLAIHSDKWNQLAGYSAPLGAPPMVAPPVPPQSEKDKLLAETAPPVPTPEATSAALPTTPIVPPIVSTTSESSIIISASEFHALVHTFQALTTTHSTLFQQMAEMRAHQNKQTAILRQI</sequence>
<reference evidence="1 2" key="1">
    <citation type="journal article" date="2018" name="PLoS Genet.">
        <title>Population sequencing reveals clonal diversity and ancestral inbreeding in the grapevine cultivar Chardonnay.</title>
        <authorList>
            <person name="Roach M.J."/>
            <person name="Johnson D.L."/>
            <person name="Bohlmann J."/>
            <person name="van Vuuren H.J."/>
            <person name="Jones S.J."/>
            <person name="Pretorius I.S."/>
            <person name="Schmidt S.A."/>
            <person name="Borneman A.R."/>
        </authorList>
    </citation>
    <scope>NUCLEOTIDE SEQUENCE [LARGE SCALE GENOMIC DNA]</scope>
    <source>
        <strain evidence="2">cv. Chardonnay</strain>
        <tissue evidence="1">Leaf</tissue>
    </source>
</reference>
<dbReference type="Proteomes" id="UP000288805">
    <property type="component" value="Unassembled WGS sequence"/>
</dbReference>
<evidence type="ECO:0000313" key="1">
    <source>
        <dbReference type="EMBL" id="RVW77552.1"/>
    </source>
</evidence>
<name>A0A438GZ86_VITVI</name>
<organism evidence="1 2">
    <name type="scientific">Vitis vinifera</name>
    <name type="common">Grape</name>
    <dbReference type="NCBI Taxonomy" id="29760"/>
    <lineage>
        <taxon>Eukaryota</taxon>
        <taxon>Viridiplantae</taxon>
        <taxon>Streptophyta</taxon>
        <taxon>Embryophyta</taxon>
        <taxon>Tracheophyta</taxon>
        <taxon>Spermatophyta</taxon>
        <taxon>Magnoliopsida</taxon>
        <taxon>eudicotyledons</taxon>
        <taxon>Gunneridae</taxon>
        <taxon>Pentapetalae</taxon>
        <taxon>rosids</taxon>
        <taxon>Vitales</taxon>
        <taxon>Vitaceae</taxon>
        <taxon>Viteae</taxon>
        <taxon>Vitis</taxon>
    </lineage>
</organism>
<comment type="caution">
    <text evidence="1">The sequence shown here is derived from an EMBL/GenBank/DDBJ whole genome shotgun (WGS) entry which is preliminary data.</text>
</comment>
<dbReference type="EMBL" id="QGNW01000311">
    <property type="protein sequence ID" value="RVW77552.1"/>
    <property type="molecule type" value="Genomic_DNA"/>
</dbReference>
<proteinExistence type="predicted"/>